<dbReference type="Proteomes" id="UP000283817">
    <property type="component" value="Unassembled WGS sequence"/>
</dbReference>
<sequence length="59" mass="7092">MTAGHSHFDIMTKYRKLQGWGEYQTEHREDHEPYPDEWVLLSTVCELQIDCDDHSVAWR</sequence>
<evidence type="ECO:0000313" key="1">
    <source>
        <dbReference type="EMBL" id="RWX37001.1"/>
    </source>
</evidence>
<comment type="caution">
    <text evidence="1">The sequence shown here is derived from an EMBL/GenBank/DDBJ whole genome shotgun (WGS) entry which is preliminary data.</text>
</comment>
<evidence type="ECO:0000313" key="2">
    <source>
        <dbReference type="Proteomes" id="UP000283817"/>
    </source>
</evidence>
<name>A0A444ICG0_RHILE</name>
<organism evidence="1 2">
    <name type="scientific">Rhizobium leguminosarum</name>
    <dbReference type="NCBI Taxonomy" id="384"/>
    <lineage>
        <taxon>Bacteria</taxon>
        <taxon>Pseudomonadati</taxon>
        <taxon>Pseudomonadota</taxon>
        <taxon>Alphaproteobacteria</taxon>
        <taxon>Hyphomicrobiales</taxon>
        <taxon>Rhizobiaceae</taxon>
        <taxon>Rhizobium/Agrobacterium group</taxon>
        <taxon>Rhizobium</taxon>
    </lineage>
</organism>
<dbReference type="EMBL" id="SBHX01000004">
    <property type="protein sequence ID" value="RWX37001.1"/>
    <property type="molecule type" value="Genomic_DNA"/>
</dbReference>
<gene>
    <name evidence="1" type="ORF">EHI47_01795</name>
</gene>
<proteinExistence type="predicted"/>
<accession>A0A444ICG0</accession>
<reference evidence="1 2" key="1">
    <citation type="submission" date="2019-01" db="EMBL/GenBank/DDBJ databases">
        <title>RHIZO-ID as a novel technology for direct rhizobia identification.</title>
        <authorList>
            <person name="De Meyer S.E."/>
        </authorList>
    </citation>
    <scope>NUCLEOTIDE SEQUENCE [LARGE SCALE GENOMIC DNA]</scope>
    <source>
        <strain evidence="1 2">WSM448</strain>
    </source>
</reference>
<protein>
    <submittedName>
        <fullName evidence="1">Uncharacterized protein</fullName>
    </submittedName>
</protein>
<dbReference type="AlphaFoldDB" id="A0A444ICG0"/>